<dbReference type="PROSITE" id="PS00330">
    <property type="entry name" value="HEMOLYSIN_CALCIUM"/>
    <property type="match status" value="1"/>
</dbReference>
<sequence>DAVWQSFDSAYRTGETEGFTALVLATGTGSKAENSFTDILTAGGSIDDAYEGAFRANLAASFLGNSGGFGDKNLNEIDFGRNFDFIANNIFVQGFDPNLRAQAAIQEVFSELEVGLGLSEGTTATFVENLIFTTGDDVLTGSDGNTNFVVTQGSTLGGNDTIDGGGGQDQLTFFNLNDALLISDFGTNFLSFSTASGITSTVQATSVEQFLVDDGAGTQQPVNSPGDTGLGFIRAGTNGDDVLDLSGGGSTAVDLTVGNVSLDLDNSSIIGSVILGNAGNDTITASRGNSVIFGGDGNDTIIAKVGFDILQGGPGDDIFIFTNPRDARITFADTSGSDFVGRPGFFGGDQIAGGGGSVGDTIVFGLASTSAGQTFIL</sequence>
<dbReference type="GO" id="GO:0005509">
    <property type="term" value="F:calcium ion binding"/>
    <property type="evidence" value="ECO:0007669"/>
    <property type="project" value="InterPro"/>
</dbReference>
<evidence type="ECO:0008006" key="2">
    <source>
        <dbReference type="Google" id="ProtNLM"/>
    </source>
</evidence>
<dbReference type="InterPro" id="IPR011049">
    <property type="entry name" value="Serralysin-like_metalloprot_C"/>
</dbReference>
<dbReference type="AlphaFoldDB" id="A0A382MXC2"/>
<organism evidence="1">
    <name type="scientific">marine metagenome</name>
    <dbReference type="NCBI Taxonomy" id="408172"/>
    <lineage>
        <taxon>unclassified sequences</taxon>
        <taxon>metagenomes</taxon>
        <taxon>ecological metagenomes</taxon>
    </lineage>
</organism>
<dbReference type="SUPFAM" id="SSF51120">
    <property type="entry name" value="beta-Roll"/>
    <property type="match status" value="1"/>
</dbReference>
<protein>
    <recommendedName>
        <fullName evidence="2">Calcium-binding protein</fullName>
    </recommendedName>
</protein>
<dbReference type="Gene3D" id="2.150.10.10">
    <property type="entry name" value="Serralysin-like metalloprotease, C-terminal"/>
    <property type="match status" value="1"/>
</dbReference>
<gene>
    <name evidence="1" type="ORF">METZ01_LOCUS305281</name>
</gene>
<dbReference type="InterPro" id="IPR001343">
    <property type="entry name" value="Hemolysn_Ca-bd"/>
</dbReference>
<feature type="non-terminal residue" evidence="1">
    <location>
        <position position="1"/>
    </location>
</feature>
<dbReference type="EMBL" id="UINC01095947">
    <property type="protein sequence ID" value="SVC52427.1"/>
    <property type="molecule type" value="Genomic_DNA"/>
</dbReference>
<accession>A0A382MXC2</accession>
<dbReference type="Pfam" id="PF00353">
    <property type="entry name" value="HemolysinCabind"/>
    <property type="match status" value="3"/>
</dbReference>
<name>A0A382MXC2_9ZZZZ</name>
<evidence type="ECO:0000313" key="1">
    <source>
        <dbReference type="EMBL" id="SVC52427.1"/>
    </source>
</evidence>
<proteinExistence type="predicted"/>
<feature type="non-terminal residue" evidence="1">
    <location>
        <position position="377"/>
    </location>
</feature>
<dbReference type="PRINTS" id="PR00313">
    <property type="entry name" value="CABNDNGRPT"/>
</dbReference>
<dbReference type="InterPro" id="IPR018511">
    <property type="entry name" value="Hemolysin-typ_Ca-bd_CS"/>
</dbReference>
<reference evidence="1" key="1">
    <citation type="submission" date="2018-05" db="EMBL/GenBank/DDBJ databases">
        <authorList>
            <person name="Lanie J.A."/>
            <person name="Ng W.-L."/>
            <person name="Kazmierczak K.M."/>
            <person name="Andrzejewski T.M."/>
            <person name="Davidsen T.M."/>
            <person name="Wayne K.J."/>
            <person name="Tettelin H."/>
            <person name="Glass J.I."/>
            <person name="Rusch D."/>
            <person name="Podicherti R."/>
            <person name="Tsui H.-C.T."/>
            <person name="Winkler M.E."/>
        </authorList>
    </citation>
    <scope>NUCLEOTIDE SEQUENCE</scope>
</reference>